<dbReference type="InterPro" id="IPR010982">
    <property type="entry name" value="Lambda_DNA-bd_dom_sf"/>
</dbReference>
<comment type="caution">
    <text evidence="2">The sequence shown here is derived from an EMBL/GenBank/DDBJ whole genome shotgun (WGS) entry which is preliminary data.</text>
</comment>
<dbReference type="InterPro" id="IPR001387">
    <property type="entry name" value="Cro/C1-type_HTH"/>
</dbReference>
<dbReference type="SUPFAM" id="SSF47413">
    <property type="entry name" value="lambda repressor-like DNA-binding domains"/>
    <property type="match status" value="1"/>
</dbReference>
<dbReference type="Pfam" id="PF01381">
    <property type="entry name" value="HTH_3"/>
    <property type="match status" value="1"/>
</dbReference>
<protein>
    <submittedName>
        <fullName evidence="2">Transcriptional regulator</fullName>
    </submittedName>
</protein>
<dbReference type="SMART" id="SM00530">
    <property type="entry name" value="HTH_XRE"/>
    <property type="match status" value="1"/>
</dbReference>
<dbReference type="CDD" id="cd00093">
    <property type="entry name" value="HTH_XRE"/>
    <property type="match status" value="1"/>
</dbReference>
<dbReference type="PROSITE" id="PS50943">
    <property type="entry name" value="HTH_CROC1"/>
    <property type="match status" value="1"/>
</dbReference>
<dbReference type="GO" id="GO:0003677">
    <property type="term" value="F:DNA binding"/>
    <property type="evidence" value="ECO:0007669"/>
    <property type="project" value="InterPro"/>
</dbReference>
<dbReference type="Gene3D" id="1.10.260.40">
    <property type="entry name" value="lambda repressor-like DNA-binding domains"/>
    <property type="match status" value="1"/>
</dbReference>
<dbReference type="EMBL" id="NTMR01000031">
    <property type="protein sequence ID" value="PBK02646.1"/>
    <property type="molecule type" value="Genomic_DNA"/>
</dbReference>
<evidence type="ECO:0000313" key="3">
    <source>
        <dbReference type="Proteomes" id="UP000242313"/>
    </source>
</evidence>
<sequence>MVSSIHRDEYVVLLRLLRQCRTDSGLTQGQFAEALGRAQSFVSDMERGFRRIDLIQLRDICAVLNISLLDFVARFEAEISAFERPATTHD</sequence>
<feature type="domain" description="HTH cro/C1-type" evidence="1">
    <location>
        <begin position="17"/>
        <end position="71"/>
    </location>
</feature>
<reference evidence="2 3" key="1">
    <citation type="submission" date="2017-09" db="EMBL/GenBank/DDBJ databases">
        <title>Pseudomonas abyssi sp. nov. isolated from Abyssopelagic Water.</title>
        <authorList>
            <person name="Wei Y."/>
        </authorList>
    </citation>
    <scope>NUCLEOTIDE SEQUENCE [LARGE SCALE GENOMIC DNA]</scope>
    <source>
        <strain evidence="2 3">MT5</strain>
    </source>
</reference>
<evidence type="ECO:0000313" key="2">
    <source>
        <dbReference type="EMBL" id="PBK02646.1"/>
    </source>
</evidence>
<gene>
    <name evidence="2" type="ORF">CNQ84_18855</name>
</gene>
<dbReference type="Proteomes" id="UP000242313">
    <property type="component" value="Unassembled WGS sequence"/>
</dbReference>
<name>A0A2A3MCT3_9PSED</name>
<organism evidence="2 3">
    <name type="scientific">Pseudomonas abyssi</name>
    <dbReference type="NCBI Taxonomy" id="170540"/>
    <lineage>
        <taxon>Bacteria</taxon>
        <taxon>Pseudomonadati</taxon>
        <taxon>Pseudomonadota</taxon>
        <taxon>Gammaproteobacteria</taxon>
        <taxon>Pseudomonadales</taxon>
        <taxon>Pseudomonadaceae</taxon>
        <taxon>Pseudomonas</taxon>
    </lineage>
</organism>
<evidence type="ECO:0000259" key="1">
    <source>
        <dbReference type="PROSITE" id="PS50943"/>
    </source>
</evidence>
<dbReference type="AlphaFoldDB" id="A0A2A3MCT3"/>
<dbReference type="RefSeq" id="WP_096006329.1">
    <property type="nucleotide sequence ID" value="NZ_NTMR01000031.1"/>
</dbReference>
<accession>A0A2A3MCT3</accession>
<keyword evidence="3" id="KW-1185">Reference proteome</keyword>
<proteinExistence type="predicted"/>